<dbReference type="GO" id="GO:0015648">
    <property type="term" value="F:lipid-linked peptidoglycan transporter activity"/>
    <property type="evidence" value="ECO:0007669"/>
    <property type="project" value="UniProtKB-UniRule"/>
</dbReference>
<reference evidence="2 3" key="1">
    <citation type="submission" date="2020-11" db="EMBL/GenBank/DDBJ databases">
        <title>The genome sequence of Erythrobacter sp. 6D36.</title>
        <authorList>
            <person name="Liu Y."/>
        </authorList>
    </citation>
    <scope>NUCLEOTIDE SEQUENCE [LARGE SCALE GENOMIC DNA]</scope>
    <source>
        <strain evidence="2 3">6D36</strain>
    </source>
</reference>
<protein>
    <recommendedName>
        <fullName evidence="1">Lipid II flippase Amj</fullName>
    </recommendedName>
</protein>
<evidence type="ECO:0000256" key="1">
    <source>
        <dbReference type="HAMAP-Rule" id="MF_02077"/>
    </source>
</evidence>
<dbReference type="InterPro" id="IPR021260">
    <property type="entry name" value="Amj"/>
</dbReference>
<comment type="function">
    <text evidence="1">Involved in peptidoglycan biosynthesis. Transports lipid-linked peptidoglycan precursors from the inner to the outer leaflet of the cytoplasmic membrane.</text>
</comment>
<organism evidence="2 3">
    <name type="scientific">Qipengyuania soli</name>
    <dbReference type="NCBI Taxonomy" id="2782568"/>
    <lineage>
        <taxon>Bacteria</taxon>
        <taxon>Pseudomonadati</taxon>
        <taxon>Pseudomonadota</taxon>
        <taxon>Alphaproteobacteria</taxon>
        <taxon>Sphingomonadales</taxon>
        <taxon>Erythrobacteraceae</taxon>
        <taxon>Qipengyuania</taxon>
    </lineage>
</organism>
<dbReference type="KEGG" id="qso:IRL76_05450"/>
<proteinExistence type="inferred from homology"/>
<keyword evidence="1" id="KW-0133">Cell shape</keyword>
<feature type="transmembrane region" description="Helical" evidence="1">
    <location>
        <begin position="164"/>
        <end position="184"/>
    </location>
</feature>
<feature type="transmembrane region" description="Helical" evidence="1">
    <location>
        <begin position="191"/>
        <end position="210"/>
    </location>
</feature>
<name>A0A7S8F3W5_9SPHN</name>
<keyword evidence="1" id="KW-0573">Peptidoglycan synthesis</keyword>
<feature type="transmembrane region" description="Helical" evidence="1">
    <location>
        <begin position="40"/>
        <end position="61"/>
    </location>
</feature>
<comment type="subcellular location">
    <subcellularLocation>
        <location evidence="1">Cell membrane</location>
        <topology evidence="1">Multi-pass membrane protein</topology>
    </subcellularLocation>
</comment>
<dbReference type="GO" id="GO:0005886">
    <property type="term" value="C:plasma membrane"/>
    <property type="evidence" value="ECO:0007669"/>
    <property type="project" value="UniProtKB-SubCell"/>
</dbReference>
<dbReference type="GO" id="GO:0008360">
    <property type="term" value="P:regulation of cell shape"/>
    <property type="evidence" value="ECO:0007669"/>
    <property type="project" value="UniProtKB-KW"/>
</dbReference>
<dbReference type="GO" id="GO:0071555">
    <property type="term" value="P:cell wall organization"/>
    <property type="evidence" value="ECO:0007669"/>
    <property type="project" value="UniProtKB-KW"/>
</dbReference>
<keyword evidence="1" id="KW-0961">Cell wall biogenesis/degradation</keyword>
<dbReference type="UniPathway" id="UPA00219"/>
<dbReference type="HAMAP" id="MF_02077">
    <property type="entry name" value="Amj_flippase"/>
    <property type="match status" value="1"/>
</dbReference>
<accession>A0A7S8F3W5</accession>
<dbReference type="Pfam" id="PF10997">
    <property type="entry name" value="Amj"/>
    <property type="match status" value="1"/>
</dbReference>
<dbReference type="AlphaFoldDB" id="A0A7S8F3W5"/>
<dbReference type="EMBL" id="CP064654">
    <property type="protein sequence ID" value="QPC99980.1"/>
    <property type="molecule type" value="Genomic_DNA"/>
</dbReference>
<dbReference type="Proteomes" id="UP000594459">
    <property type="component" value="Chromosome"/>
</dbReference>
<keyword evidence="1" id="KW-0812">Transmembrane</keyword>
<evidence type="ECO:0000313" key="3">
    <source>
        <dbReference type="Proteomes" id="UP000594459"/>
    </source>
</evidence>
<comment type="pathway">
    <text evidence="1">Cell wall biogenesis; peptidoglycan biosynthesis.</text>
</comment>
<keyword evidence="3" id="KW-1185">Reference proteome</keyword>
<dbReference type="RefSeq" id="WP_200983775.1">
    <property type="nucleotide sequence ID" value="NZ_CP064654.1"/>
</dbReference>
<comment type="caution">
    <text evidence="1">Lacks conserved residue(s) required for the propagation of feature annotation.</text>
</comment>
<comment type="similarity">
    <text evidence="1">Belongs to the Amj family.</text>
</comment>
<feature type="transmembrane region" description="Helical" evidence="1">
    <location>
        <begin position="82"/>
        <end position="101"/>
    </location>
</feature>
<feature type="transmembrane region" description="Helical" evidence="1">
    <location>
        <begin position="247"/>
        <end position="266"/>
    </location>
</feature>
<dbReference type="GO" id="GO:0009252">
    <property type="term" value="P:peptidoglycan biosynthetic process"/>
    <property type="evidence" value="ECO:0007669"/>
    <property type="project" value="UniProtKB-UniRule"/>
</dbReference>
<keyword evidence="1" id="KW-1003">Cell membrane</keyword>
<keyword evidence="1" id="KW-0472">Membrane</keyword>
<evidence type="ECO:0000313" key="2">
    <source>
        <dbReference type="EMBL" id="QPC99980.1"/>
    </source>
</evidence>
<keyword evidence="1" id="KW-1133">Transmembrane helix</keyword>
<gene>
    <name evidence="1" type="primary">amj</name>
    <name evidence="2" type="ORF">IRL76_05450</name>
</gene>
<keyword evidence="1" id="KW-0813">Transport</keyword>
<sequence length="267" mass="28298">MDSPLLVICLLTFAIHLIGTLAYSARIAGVRTQRIALSFALFNILVLFSRTANGFLGPFLAKRIETRLHSGAGTGLEADFRLVLLSATIAVLSGILLIPTGQRVFSRAIGYFQNNRSTTRLLLRSASPAGLKVMKESVTLPSPSQLASLRGGPGVGWSVLFGNMMAQALLTVGVLASLYAGYLAPEFRVTASQLSAVVNGFATILLFALIDPQLSVMTDDVVDGKVSEGQFRRTIGWISLSRLAGTLLAQAVFVPAAMAIAAIAVYV</sequence>